<dbReference type="GO" id="GO:0046872">
    <property type="term" value="F:metal ion binding"/>
    <property type="evidence" value="ECO:0007669"/>
    <property type="project" value="UniProtKB-KW"/>
</dbReference>
<keyword evidence="3 7" id="KW-1133">Transmembrane helix</keyword>
<evidence type="ECO:0000256" key="2">
    <source>
        <dbReference type="ARBA" id="ARBA00022692"/>
    </source>
</evidence>
<evidence type="ECO:0000256" key="4">
    <source>
        <dbReference type="ARBA" id="ARBA00023136"/>
    </source>
</evidence>
<dbReference type="Proteomes" id="UP001418222">
    <property type="component" value="Unassembled WGS sequence"/>
</dbReference>
<accession>A0AAP0BG90</accession>
<feature type="compositionally biased region" description="Low complexity" evidence="6">
    <location>
        <begin position="7"/>
        <end position="17"/>
    </location>
</feature>
<dbReference type="GO" id="GO:0009725">
    <property type="term" value="P:response to hormone"/>
    <property type="evidence" value="ECO:0007669"/>
    <property type="project" value="TreeGrafter"/>
</dbReference>
<dbReference type="Pfam" id="PF03006">
    <property type="entry name" value="HlyIII"/>
    <property type="match status" value="1"/>
</dbReference>
<evidence type="ECO:0000313" key="9">
    <source>
        <dbReference type="Proteomes" id="UP001418222"/>
    </source>
</evidence>
<dbReference type="EMBL" id="JBBWWQ010000010">
    <property type="protein sequence ID" value="KAK8937245.1"/>
    <property type="molecule type" value="Genomic_DNA"/>
</dbReference>
<dbReference type="AlphaFoldDB" id="A0AAP0BG90"/>
<keyword evidence="5" id="KW-0862">Zinc</keyword>
<feature type="region of interest" description="Disordered" evidence="6">
    <location>
        <begin position="1"/>
        <end position="27"/>
    </location>
</feature>
<evidence type="ECO:0000256" key="5">
    <source>
        <dbReference type="PIRSR" id="PIRSR604254-1"/>
    </source>
</evidence>
<reference evidence="8 9" key="1">
    <citation type="journal article" date="2022" name="Nat. Plants">
        <title>Genomes of leafy and leafless Platanthera orchids illuminate the evolution of mycoheterotrophy.</title>
        <authorList>
            <person name="Li M.H."/>
            <person name="Liu K.W."/>
            <person name="Li Z."/>
            <person name="Lu H.C."/>
            <person name="Ye Q.L."/>
            <person name="Zhang D."/>
            <person name="Wang J.Y."/>
            <person name="Li Y.F."/>
            <person name="Zhong Z.M."/>
            <person name="Liu X."/>
            <person name="Yu X."/>
            <person name="Liu D.K."/>
            <person name="Tu X.D."/>
            <person name="Liu B."/>
            <person name="Hao Y."/>
            <person name="Liao X.Y."/>
            <person name="Jiang Y.T."/>
            <person name="Sun W.H."/>
            <person name="Chen J."/>
            <person name="Chen Y.Q."/>
            <person name="Ai Y."/>
            <person name="Zhai J.W."/>
            <person name="Wu S.S."/>
            <person name="Zhou Z."/>
            <person name="Hsiao Y.Y."/>
            <person name="Wu W.L."/>
            <person name="Chen Y.Y."/>
            <person name="Lin Y.F."/>
            <person name="Hsu J.L."/>
            <person name="Li C.Y."/>
            <person name="Wang Z.W."/>
            <person name="Zhao X."/>
            <person name="Zhong W.Y."/>
            <person name="Ma X.K."/>
            <person name="Ma L."/>
            <person name="Huang J."/>
            <person name="Chen G.Z."/>
            <person name="Huang M.Z."/>
            <person name="Huang L."/>
            <person name="Peng D.H."/>
            <person name="Luo Y.B."/>
            <person name="Zou S.Q."/>
            <person name="Chen S.P."/>
            <person name="Lan S."/>
            <person name="Tsai W.C."/>
            <person name="Van de Peer Y."/>
            <person name="Liu Z.J."/>
        </authorList>
    </citation>
    <scope>NUCLEOTIDE SEQUENCE [LARGE SCALE GENOMIC DNA]</scope>
    <source>
        <strain evidence="8">Lor287</strain>
    </source>
</reference>
<organism evidence="8 9">
    <name type="scientific">Platanthera zijinensis</name>
    <dbReference type="NCBI Taxonomy" id="2320716"/>
    <lineage>
        <taxon>Eukaryota</taxon>
        <taxon>Viridiplantae</taxon>
        <taxon>Streptophyta</taxon>
        <taxon>Embryophyta</taxon>
        <taxon>Tracheophyta</taxon>
        <taxon>Spermatophyta</taxon>
        <taxon>Magnoliopsida</taxon>
        <taxon>Liliopsida</taxon>
        <taxon>Asparagales</taxon>
        <taxon>Orchidaceae</taxon>
        <taxon>Orchidoideae</taxon>
        <taxon>Orchideae</taxon>
        <taxon>Orchidinae</taxon>
        <taxon>Platanthera</taxon>
    </lineage>
</organism>
<name>A0AAP0BG90_9ASPA</name>
<feature type="transmembrane region" description="Helical" evidence="7">
    <location>
        <begin position="226"/>
        <end position="246"/>
    </location>
</feature>
<keyword evidence="2 7" id="KW-0812">Transmembrane</keyword>
<evidence type="ECO:0000256" key="3">
    <source>
        <dbReference type="ARBA" id="ARBA00022989"/>
    </source>
</evidence>
<feature type="transmembrane region" description="Helical" evidence="7">
    <location>
        <begin position="355"/>
        <end position="377"/>
    </location>
</feature>
<keyword evidence="9" id="KW-1185">Reference proteome</keyword>
<dbReference type="GO" id="GO:0038023">
    <property type="term" value="F:signaling receptor activity"/>
    <property type="evidence" value="ECO:0007669"/>
    <property type="project" value="TreeGrafter"/>
</dbReference>
<evidence type="ECO:0000256" key="6">
    <source>
        <dbReference type="SAM" id="MobiDB-lite"/>
    </source>
</evidence>
<comment type="subcellular location">
    <subcellularLocation>
        <location evidence="1">Membrane</location>
        <topology evidence="1">Multi-pass membrane protein</topology>
    </subcellularLocation>
</comment>
<feature type="transmembrane region" description="Helical" evidence="7">
    <location>
        <begin position="316"/>
        <end position="335"/>
    </location>
</feature>
<dbReference type="GO" id="GO:0016020">
    <property type="term" value="C:membrane"/>
    <property type="evidence" value="ECO:0007669"/>
    <property type="project" value="UniProtKB-SubCell"/>
</dbReference>
<feature type="transmembrane region" description="Helical" evidence="7">
    <location>
        <begin position="253"/>
        <end position="273"/>
    </location>
</feature>
<keyword evidence="4 7" id="KW-0472">Membrane</keyword>
<feature type="binding site" evidence="5">
    <location>
        <position position="357"/>
    </location>
    <ligand>
        <name>Zn(2+)</name>
        <dbReference type="ChEBI" id="CHEBI:29105"/>
    </ligand>
</feature>
<dbReference type="PANTHER" id="PTHR20855">
    <property type="entry name" value="ADIPOR/PROGESTIN RECEPTOR-RELATED"/>
    <property type="match status" value="1"/>
</dbReference>
<comment type="caution">
    <text evidence="8">The sequence shown here is derived from an EMBL/GenBank/DDBJ whole genome shotgun (WGS) entry which is preliminary data.</text>
</comment>
<feature type="transmembrane region" description="Helical" evidence="7">
    <location>
        <begin position="101"/>
        <end position="121"/>
    </location>
</feature>
<sequence>MVEDSESTLALEETTAMETKDRRLQDRNTCIHKKNGSKQLKKWKRKIYNKDDGGTGKYRLVSYDELPEYMKENEFLRKYYRSEWPLSHAFLSLFSWHNETINVWTHLLGFLLFFGLTLIHLRNMPQLFGFLRHLFPGSFRWKIAANVSSNPGNLLWITSPNNKLDQLTDTVTGILSGQPPPYSVAPLWPFLVFLAGSMLCLLTSSLCHLLCCHSRRLNLFLSRLDYAGIAVMIAASFFPPISYAFLCTAQWRLLYLSIISALGVLAVLSLLAPEATGGPYRAFRALLFTAMGLTGLVPAVHISVVNWSEARRRETISCEAAMAVLYLVGTGFYVSRVPERWRPGKFDLVGHSHQMFHVFVVAGAIAHYEAALLFLEWREEVGCGFSR</sequence>
<evidence type="ECO:0000256" key="1">
    <source>
        <dbReference type="ARBA" id="ARBA00004141"/>
    </source>
</evidence>
<proteinExistence type="predicted"/>
<gene>
    <name evidence="8" type="ORF">KSP39_PZI012719</name>
</gene>
<feature type="binding site" evidence="5">
    <location>
        <position position="353"/>
    </location>
    <ligand>
        <name>Zn(2+)</name>
        <dbReference type="ChEBI" id="CHEBI:29105"/>
    </ligand>
</feature>
<dbReference type="InterPro" id="IPR004254">
    <property type="entry name" value="AdipoR/HlyIII-related"/>
</dbReference>
<evidence type="ECO:0000256" key="7">
    <source>
        <dbReference type="SAM" id="Phobius"/>
    </source>
</evidence>
<keyword evidence="5" id="KW-0479">Metal-binding</keyword>
<feature type="transmembrane region" description="Helical" evidence="7">
    <location>
        <begin position="285"/>
        <end position="304"/>
    </location>
</feature>
<dbReference type="PANTHER" id="PTHR20855:SF115">
    <property type="entry name" value="HEPTAHELICAL TRANSMEMBRANE PROTEIN 1"/>
    <property type="match status" value="1"/>
</dbReference>
<evidence type="ECO:0000313" key="8">
    <source>
        <dbReference type="EMBL" id="KAK8937245.1"/>
    </source>
</evidence>
<feature type="transmembrane region" description="Helical" evidence="7">
    <location>
        <begin position="187"/>
        <end position="206"/>
    </location>
</feature>
<dbReference type="GO" id="GO:0009744">
    <property type="term" value="P:response to sucrose"/>
    <property type="evidence" value="ECO:0007669"/>
    <property type="project" value="UniProtKB-ARBA"/>
</dbReference>
<protein>
    <submittedName>
        <fullName evidence="8">Uncharacterized protein</fullName>
    </submittedName>
</protein>
<feature type="binding site" evidence="5">
    <location>
        <position position="208"/>
    </location>
    <ligand>
        <name>Zn(2+)</name>
        <dbReference type="ChEBI" id="CHEBI:29105"/>
    </ligand>
</feature>